<evidence type="ECO:0000313" key="3">
    <source>
        <dbReference type="Proteomes" id="UP000177625"/>
    </source>
</evidence>
<proteinExistence type="predicted"/>
<evidence type="ECO:0000256" key="1">
    <source>
        <dbReference type="SAM" id="SignalP"/>
    </source>
</evidence>
<protein>
    <submittedName>
        <fullName evidence="2">Uncharacterized protein</fullName>
    </submittedName>
</protein>
<keyword evidence="3" id="KW-1185">Reference proteome</keyword>
<reference evidence="3" key="1">
    <citation type="submission" date="2016-03" db="EMBL/GenBank/DDBJ databases">
        <authorList>
            <person name="Guldener U."/>
        </authorList>
    </citation>
    <scope>NUCLEOTIDE SEQUENCE [LARGE SCALE GENOMIC DNA]</scope>
</reference>
<sequence length="90" mass="9595">MQPTNFITATVILAMASTGMAICKYRTSNYQGICSAGNQIYCKGSGACHKGEKTSYDSHTDKLNVDVCSNSSDGPRRLVGDTCSQTVKCC</sequence>
<dbReference type="EMBL" id="FJVC01000686">
    <property type="protein sequence ID" value="CZT53141.1"/>
    <property type="molecule type" value="Genomic_DNA"/>
</dbReference>
<dbReference type="AlphaFoldDB" id="A0A1E1MVM6"/>
<dbReference type="Proteomes" id="UP000177625">
    <property type="component" value="Unassembled WGS sequence"/>
</dbReference>
<accession>A0A1E1MVM6</accession>
<organism evidence="2 3">
    <name type="scientific">Rhynchosporium secalis</name>
    <name type="common">Barley scald fungus</name>
    <dbReference type="NCBI Taxonomy" id="38038"/>
    <lineage>
        <taxon>Eukaryota</taxon>
        <taxon>Fungi</taxon>
        <taxon>Dikarya</taxon>
        <taxon>Ascomycota</taxon>
        <taxon>Pezizomycotina</taxon>
        <taxon>Leotiomycetes</taxon>
        <taxon>Helotiales</taxon>
        <taxon>Ploettnerulaceae</taxon>
        <taxon>Rhynchosporium</taxon>
    </lineage>
</organism>
<name>A0A1E1MVM6_RHYSE</name>
<gene>
    <name evidence="2" type="ORF">RSE6_14595</name>
</gene>
<keyword evidence="1" id="KW-0732">Signal</keyword>
<evidence type="ECO:0000313" key="2">
    <source>
        <dbReference type="EMBL" id="CZT53141.1"/>
    </source>
</evidence>
<feature type="chain" id="PRO_5009448788" evidence="1">
    <location>
        <begin position="22"/>
        <end position="90"/>
    </location>
</feature>
<feature type="signal peptide" evidence="1">
    <location>
        <begin position="1"/>
        <end position="21"/>
    </location>
</feature>